<accession>B4RN61</accession>
<name>B4RN61_NEIG2</name>
<organism evidence="1 2">
    <name type="scientific">Neisseria gonorrhoeae (strain NCCP11945)</name>
    <dbReference type="NCBI Taxonomy" id="521006"/>
    <lineage>
        <taxon>Bacteria</taxon>
        <taxon>Pseudomonadati</taxon>
        <taxon>Pseudomonadota</taxon>
        <taxon>Betaproteobacteria</taxon>
        <taxon>Neisseriales</taxon>
        <taxon>Neisseriaceae</taxon>
        <taxon>Neisseria</taxon>
    </lineage>
</organism>
<proteinExistence type="predicted"/>
<dbReference type="EMBL" id="CP001050">
    <property type="protein sequence ID" value="ACF30225.1"/>
    <property type="molecule type" value="Genomic_DNA"/>
</dbReference>
<dbReference type="KEGG" id="ngk:NGK_1571"/>
<evidence type="ECO:0000313" key="1">
    <source>
        <dbReference type="EMBL" id="ACF30225.1"/>
    </source>
</evidence>
<sequence>MPELSNCCPDESGDCRLRLISFRISCCCRKLRRTVLFSTIMRLTEAECFAPSNRSWMFQAPFLSRVRARSAPETTHFSTCIRSDHRFFQLNPILVSLTETATRPPSGSVMVRFFRMTVGRGRSLRRISASNEIFRWVWAMLCWRRLRMFSGVKVRYTEACSPIAAKSSIVSTATAYFRRYLWKTDNKSIARTICKTRHSITRLAKILFWAGRLLCQEEI</sequence>
<evidence type="ECO:0000313" key="2">
    <source>
        <dbReference type="Proteomes" id="UP000002564"/>
    </source>
</evidence>
<reference evidence="1 2" key="1">
    <citation type="journal article" date="2008" name="J. Bacteriol.">
        <title>Complete genome sequence of Neisseria gonorrhoeae NCCP11945.</title>
        <authorList>
            <person name="Chung G.T."/>
            <person name="Yoo J.S."/>
            <person name="Oh H.B."/>
            <person name="Lee Y.S."/>
            <person name="Cha S.H."/>
            <person name="Kim S.J."/>
            <person name="Yoo C.K."/>
        </authorList>
    </citation>
    <scope>NUCLEOTIDE SEQUENCE [LARGE SCALE GENOMIC DNA]</scope>
    <source>
        <strain evidence="1 2">NCCP11945</strain>
    </source>
</reference>
<dbReference type="Proteomes" id="UP000002564">
    <property type="component" value="Chromosome"/>
</dbReference>
<dbReference type="HOGENOM" id="CLU_1260329_0_0_4"/>
<protein>
    <submittedName>
        <fullName evidence="1">Uncharacterized protein</fullName>
    </submittedName>
</protein>
<dbReference type="AlphaFoldDB" id="B4RN61"/>
<gene>
    <name evidence="1" type="ordered locus">NGK_1571</name>
</gene>